<organism evidence="1 2">
    <name type="scientific">Castilleja foliolosa</name>
    <dbReference type="NCBI Taxonomy" id="1961234"/>
    <lineage>
        <taxon>Eukaryota</taxon>
        <taxon>Viridiplantae</taxon>
        <taxon>Streptophyta</taxon>
        <taxon>Embryophyta</taxon>
        <taxon>Tracheophyta</taxon>
        <taxon>Spermatophyta</taxon>
        <taxon>Magnoliopsida</taxon>
        <taxon>eudicotyledons</taxon>
        <taxon>Gunneridae</taxon>
        <taxon>Pentapetalae</taxon>
        <taxon>asterids</taxon>
        <taxon>lamiids</taxon>
        <taxon>Lamiales</taxon>
        <taxon>Orobanchaceae</taxon>
        <taxon>Pedicularideae</taxon>
        <taxon>Castillejinae</taxon>
        <taxon>Castilleja</taxon>
    </lineage>
</organism>
<dbReference type="InterPro" id="IPR010683">
    <property type="entry name" value="DUF1262"/>
</dbReference>
<name>A0ABD3D1J9_9LAMI</name>
<protein>
    <submittedName>
        <fullName evidence="1">Uncharacterized protein</fullName>
    </submittedName>
</protein>
<dbReference type="Pfam" id="PF06880">
    <property type="entry name" value="DUF1262"/>
    <property type="match status" value="1"/>
</dbReference>
<dbReference type="PANTHER" id="PTHR31050:SF3">
    <property type="entry name" value="OS08G0412800 PROTEIN"/>
    <property type="match status" value="1"/>
</dbReference>
<proteinExistence type="predicted"/>
<evidence type="ECO:0000313" key="2">
    <source>
        <dbReference type="Proteomes" id="UP001632038"/>
    </source>
</evidence>
<dbReference type="PANTHER" id="PTHR31050">
    <property type="entry name" value="OS08G0413200 PROTEIN"/>
    <property type="match status" value="1"/>
</dbReference>
<sequence>MYVTRPLSQLLRSPEILTAHPSSDGPNSGYLLIQDDKSETYSCFGCCQNKTLKKLPFPQNKELVVQYMTHNGQYQNVDHDAVFLIPLLNHSLSSNRYYAIVPHKGEAFTCSREEDMTPCCFFRCVKDVKPKPLDPHNVYQQFEIARFKSLCAPMHSFIANPLASDGFPPNFLRREGWTVYTKIPRNFKLDIANGLDSKLRARLPVFDFSLSQRSSKRFIVGKWYSPFVFVKEGSLSDQVARSMYYEVTLEQRWEKIFACRNNSNDIRVTVDVVLENEEVFVGGSKAVWDEKSVVDGVIWFKSDGCGGGETSVGLRVEIVERMKWEQARGGWDGGDERRSGINKVEEYKEGGRWNEFGCYALVERFNFKRMDESLVMSCDFKHFHKLKSKWEYMKIDTS</sequence>
<evidence type="ECO:0000313" key="1">
    <source>
        <dbReference type="EMBL" id="KAL3636141.1"/>
    </source>
</evidence>
<dbReference type="Proteomes" id="UP001632038">
    <property type="component" value="Unassembled WGS sequence"/>
</dbReference>
<gene>
    <name evidence="1" type="ORF">CASFOL_020688</name>
</gene>
<comment type="caution">
    <text evidence="1">The sequence shown here is derived from an EMBL/GenBank/DDBJ whole genome shotgun (WGS) entry which is preliminary data.</text>
</comment>
<dbReference type="EMBL" id="JAVIJP010000027">
    <property type="protein sequence ID" value="KAL3636141.1"/>
    <property type="molecule type" value="Genomic_DNA"/>
</dbReference>
<reference evidence="2" key="1">
    <citation type="journal article" date="2024" name="IScience">
        <title>Strigolactones Initiate the Formation of Haustorium-like Structures in Castilleja.</title>
        <authorList>
            <person name="Buerger M."/>
            <person name="Peterson D."/>
            <person name="Chory J."/>
        </authorList>
    </citation>
    <scope>NUCLEOTIDE SEQUENCE [LARGE SCALE GENOMIC DNA]</scope>
</reference>
<dbReference type="AlphaFoldDB" id="A0ABD3D1J9"/>
<accession>A0ABD3D1J9</accession>
<keyword evidence="2" id="KW-1185">Reference proteome</keyword>